<reference evidence="2 3" key="1">
    <citation type="journal article" date="2022" name="G3 (Bethesda)">
        <title>Evaluating Illumina-, Nanopore-, and PacBio-based genome assembly strategies with the bald notothen, Trematomus borchgrevinki.</title>
        <authorList>
            <person name="Rayamajhi N."/>
            <person name="Cheng C.C."/>
            <person name="Catchen J.M."/>
        </authorList>
    </citation>
    <scope>NUCLEOTIDE SEQUENCE [LARGE SCALE GENOMIC DNA]</scope>
    <source>
        <strain evidence="2">AGRC-2024</strain>
    </source>
</reference>
<dbReference type="EMBL" id="JBIYXZ010002077">
    <property type="protein sequence ID" value="KAL3054557.1"/>
    <property type="molecule type" value="Genomic_DNA"/>
</dbReference>
<evidence type="ECO:0000313" key="2">
    <source>
        <dbReference type="EMBL" id="KAL3054557.1"/>
    </source>
</evidence>
<evidence type="ECO:0000313" key="3">
    <source>
        <dbReference type="Proteomes" id="UP001619887"/>
    </source>
</evidence>
<protein>
    <submittedName>
        <fullName evidence="2">Uncharacterized protein</fullName>
    </submittedName>
</protein>
<comment type="caution">
    <text evidence="2">The sequence shown here is derived from an EMBL/GenBank/DDBJ whole genome shotgun (WGS) entry which is preliminary data.</text>
</comment>
<evidence type="ECO:0000256" key="1">
    <source>
        <dbReference type="SAM" id="MobiDB-lite"/>
    </source>
</evidence>
<feature type="compositionally biased region" description="Basic residues" evidence="1">
    <location>
        <begin position="123"/>
        <end position="137"/>
    </location>
</feature>
<reference evidence="2 3" key="2">
    <citation type="journal article" date="2024" name="G3 (Bethesda)">
        <title>The genome of the cryopelagic Antarctic bald notothen, Trematomus borchgrevinki.</title>
        <authorList>
            <person name="Rayamajhi N."/>
            <person name="Rivera-Colon A.G."/>
            <person name="Minhas B.F."/>
            <person name="Cheng C.C."/>
            <person name="Catchen J.M."/>
        </authorList>
    </citation>
    <scope>NUCLEOTIDE SEQUENCE [LARGE SCALE GENOMIC DNA]</scope>
    <source>
        <strain evidence="2">AGRC-2024</strain>
    </source>
</reference>
<gene>
    <name evidence="2" type="ORF">OYC64_017483</name>
</gene>
<organism evidence="2 3">
    <name type="scientific">Pagothenia borchgrevinki</name>
    <name type="common">Bald rockcod</name>
    <name type="synonym">Trematomus borchgrevinki</name>
    <dbReference type="NCBI Taxonomy" id="8213"/>
    <lineage>
        <taxon>Eukaryota</taxon>
        <taxon>Metazoa</taxon>
        <taxon>Chordata</taxon>
        <taxon>Craniata</taxon>
        <taxon>Vertebrata</taxon>
        <taxon>Euteleostomi</taxon>
        <taxon>Actinopterygii</taxon>
        <taxon>Neopterygii</taxon>
        <taxon>Teleostei</taxon>
        <taxon>Neoteleostei</taxon>
        <taxon>Acanthomorphata</taxon>
        <taxon>Eupercaria</taxon>
        <taxon>Perciformes</taxon>
        <taxon>Notothenioidei</taxon>
        <taxon>Nototheniidae</taxon>
        <taxon>Pagothenia</taxon>
    </lineage>
</organism>
<dbReference type="Proteomes" id="UP001619887">
    <property type="component" value="Unassembled WGS sequence"/>
</dbReference>
<sequence>MADRMRQRALLTTSEALALLFDSSGSGNELHTNLEKDSEKDLDDSRCEKEGNDIDTGQRIEEETADEASRADSDPDSWSESEHDDSVLDEDYRPKKDDLPDDDSDADTAQHSEEEAALEAPAVKRHKRPRSHMWKRQVIKEKRLKGENYKNATGQERQPKTMGPPCTSQHCLRSEKRSCELLSEEERTDIFNNFWSMPSWETRKLYIQTLVENVPIKQKKGGVASRRKTSLSYHLQLADRCKLPLCKIIFCSTLGIAPRTIGSWLTVDMKTKTDPPKPKINKTGPHMPISDADQTFLKEWLSGLPTVPSHYCRQVPSYQDKKFVEPGTVLSDLHKEYQKAAGKSGARVVSETYFQKVFSEQKYSVFVPKKDQCDVCTGAKVGNIDQDTLTTHMKLKAQAQAEKAKDKQESSDKVSVWTMDLQSVLLCPKTKASKMYYKTKLQMHNFTCFNLGNKDGFCYAWEEHEGSLSSEVFAHLQYKHFESVLDANRNIEKVIIWSDGCGYQNRCCTITNAYLDLAMKHGVTIEQKFLVAGHTQMECDSMHSLIERRTIKDIHTPRDYIVIFETARLHPSPYKVTQLYHSDFMKLSWAYVTKIRPGRKVGDPTVHDLRALQYLADGRIRHKLDFESDWEDLPQRLSIPEEPVHWVPLFPAQLPITLRKYNDLQAMKPVLPRVAHQYYDNLPHQ</sequence>
<name>A0ABD2GKW1_PAGBO</name>
<feature type="compositionally biased region" description="Basic and acidic residues" evidence="1">
    <location>
        <begin position="32"/>
        <end position="73"/>
    </location>
</feature>
<feature type="compositionally biased region" description="Basic and acidic residues" evidence="1">
    <location>
        <begin position="138"/>
        <end position="148"/>
    </location>
</feature>
<accession>A0ABD2GKW1</accession>
<dbReference type="PANTHER" id="PTHR10773">
    <property type="entry name" value="DNA-DIRECTED RNA POLYMERASES I, II, AND III SUBUNIT RPABC2"/>
    <property type="match status" value="1"/>
</dbReference>
<dbReference type="AlphaFoldDB" id="A0ABD2GKW1"/>
<proteinExistence type="predicted"/>
<dbReference type="PANTHER" id="PTHR10773:SF19">
    <property type="match status" value="1"/>
</dbReference>
<feature type="region of interest" description="Disordered" evidence="1">
    <location>
        <begin position="21"/>
        <end position="169"/>
    </location>
</feature>
<keyword evidence="3" id="KW-1185">Reference proteome</keyword>
<feature type="compositionally biased region" description="Basic and acidic residues" evidence="1">
    <location>
        <begin position="80"/>
        <end position="98"/>
    </location>
</feature>